<name>A0A0A8ZP41_ARUDO</name>
<proteinExistence type="predicted"/>
<protein>
    <submittedName>
        <fullName evidence="1">Uncharacterized protein</fullName>
    </submittedName>
</protein>
<sequence>MCASFSSYLQDFMCQT</sequence>
<dbReference type="EMBL" id="GBRH01258422">
    <property type="protein sequence ID" value="JAD39473.1"/>
    <property type="molecule type" value="Transcribed_RNA"/>
</dbReference>
<evidence type="ECO:0000313" key="1">
    <source>
        <dbReference type="EMBL" id="JAD39473.1"/>
    </source>
</evidence>
<reference evidence="1" key="2">
    <citation type="journal article" date="2015" name="Data Brief">
        <title>Shoot transcriptome of the giant reed, Arundo donax.</title>
        <authorList>
            <person name="Barrero R.A."/>
            <person name="Guerrero F.D."/>
            <person name="Moolhuijzen P."/>
            <person name="Goolsby J.A."/>
            <person name="Tidwell J."/>
            <person name="Bellgard S.E."/>
            <person name="Bellgard M.I."/>
        </authorList>
    </citation>
    <scope>NUCLEOTIDE SEQUENCE</scope>
    <source>
        <tissue evidence="1">Shoot tissue taken approximately 20 cm above the soil surface</tissue>
    </source>
</reference>
<accession>A0A0A8ZP41</accession>
<dbReference type="AlphaFoldDB" id="A0A0A8ZP41"/>
<organism evidence="1">
    <name type="scientific">Arundo donax</name>
    <name type="common">Giant reed</name>
    <name type="synonym">Donax arundinaceus</name>
    <dbReference type="NCBI Taxonomy" id="35708"/>
    <lineage>
        <taxon>Eukaryota</taxon>
        <taxon>Viridiplantae</taxon>
        <taxon>Streptophyta</taxon>
        <taxon>Embryophyta</taxon>
        <taxon>Tracheophyta</taxon>
        <taxon>Spermatophyta</taxon>
        <taxon>Magnoliopsida</taxon>
        <taxon>Liliopsida</taxon>
        <taxon>Poales</taxon>
        <taxon>Poaceae</taxon>
        <taxon>PACMAD clade</taxon>
        <taxon>Arundinoideae</taxon>
        <taxon>Arundineae</taxon>
        <taxon>Arundo</taxon>
    </lineage>
</organism>
<reference evidence="1" key="1">
    <citation type="submission" date="2014-09" db="EMBL/GenBank/DDBJ databases">
        <authorList>
            <person name="Magalhaes I.L.F."/>
            <person name="Oliveira U."/>
            <person name="Santos F.R."/>
            <person name="Vidigal T.H.D.A."/>
            <person name="Brescovit A.D."/>
            <person name="Santos A.J."/>
        </authorList>
    </citation>
    <scope>NUCLEOTIDE SEQUENCE</scope>
    <source>
        <tissue evidence="1">Shoot tissue taken approximately 20 cm above the soil surface</tissue>
    </source>
</reference>